<dbReference type="AlphaFoldDB" id="A0A1H8YHV3"/>
<dbReference type="RefSeq" id="WP_177231631.1">
    <property type="nucleotide sequence ID" value="NZ_FOEF01000017.1"/>
</dbReference>
<keyword evidence="3" id="KW-1185">Reference proteome</keyword>
<dbReference type="Pfam" id="PF13302">
    <property type="entry name" value="Acetyltransf_3"/>
    <property type="match status" value="1"/>
</dbReference>
<dbReference type="GO" id="GO:0016747">
    <property type="term" value="F:acyltransferase activity, transferring groups other than amino-acyl groups"/>
    <property type="evidence" value="ECO:0007669"/>
    <property type="project" value="InterPro"/>
</dbReference>
<dbReference type="PANTHER" id="PTHR46067:SF27">
    <property type="entry name" value="ACYL-COA N-ACYLTRANSFERASES (NAT) SUPERFAMILY PROTEIN"/>
    <property type="match status" value="1"/>
</dbReference>
<gene>
    <name evidence="2" type="ORF">SAMN04489732_11788</name>
</gene>
<dbReference type="SUPFAM" id="SSF55729">
    <property type="entry name" value="Acyl-CoA N-acyltransferases (Nat)"/>
    <property type="match status" value="1"/>
</dbReference>
<proteinExistence type="predicted"/>
<name>A0A1H8YHV3_9PSEU</name>
<dbReference type="Gene3D" id="3.40.630.30">
    <property type="match status" value="1"/>
</dbReference>
<dbReference type="InterPro" id="IPR016181">
    <property type="entry name" value="Acyl_CoA_acyltransferase"/>
</dbReference>
<dbReference type="EMBL" id="FOEF01000017">
    <property type="protein sequence ID" value="SEP51770.1"/>
    <property type="molecule type" value="Genomic_DNA"/>
</dbReference>
<protein>
    <submittedName>
        <fullName evidence="2">Protein N-acetyltransferase, RimJ/RimL family</fullName>
    </submittedName>
</protein>
<dbReference type="PROSITE" id="PS51186">
    <property type="entry name" value="GNAT"/>
    <property type="match status" value="1"/>
</dbReference>
<evidence type="ECO:0000313" key="2">
    <source>
        <dbReference type="EMBL" id="SEP51770.1"/>
    </source>
</evidence>
<feature type="domain" description="N-acetyltransferase" evidence="1">
    <location>
        <begin position="4"/>
        <end position="168"/>
    </location>
</feature>
<dbReference type="PANTHER" id="PTHR46067">
    <property type="entry name" value="ACYL-COA N-ACYLTRANSFERASES (NAT) SUPERFAMILY PROTEIN"/>
    <property type="match status" value="1"/>
</dbReference>
<keyword evidence="2" id="KW-0808">Transferase</keyword>
<evidence type="ECO:0000259" key="1">
    <source>
        <dbReference type="PROSITE" id="PS51186"/>
    </source>
</evidence>
<dbReference type="Proteomes" id="UP000198582">
    <property type="component" value="Unassembled WGS sequence"/>
</dbReference>
<dbReference type="CDD" id="cd04301">
    <property type="entry name" value="NAT_SF"/>
    <property type="match status" value="1"/>
</dbReference>
<dbReference type="InterPro" id="IPR000182">
    <property type="entry name" value="GNAT_dom"/>
</dbReference>
<sequence length="169" mass="18519">MKHVALRAFVEDDLTVLDRFATDPEVLGAFQWNGFADAQARRRRFAEDGLLGGASSFIAVTVDGALAGMASWRAADRGGPAGGCHEIGVTLLPDHRGHGTGTKAHRLLVEHLFRFTRAHRLEAFTDDDNVAEQRVLEKAGFHREGLLCQAVWRDGANRDVVVYGLLREG</sequence>
<reference evidence="2 3" key="1">
    <citation type="submission" date="2016-10" db="EMBL/GenBank/DDBJ databases">
        <authorList>
            <person name="de Groot N.N."/>
        </authorList>
    </citation>
    <scope>NUCLEOTIDE SEQUENCE [LARGE SCALE GENOMIC DNA]</scope>
    <source>
        <strain evidence="2 3">DSM 44993</strain>
    </source>
</reference>
<dbReference type="STRING" id="394193.SAMN04489732_11788"/>
<organism evidence="2 3">
    <name type="scientific">Amycolatopsis saalfeldensis</name>
    <dbReference type="NCBI Taxonomy" id="394193"/>
    <lineage>
        <taxon>Bacteria</taxon>
        <taxon>Bacillati</taxon>
        <taxon>Actinomycetota</taxon>
        <taxon>Actinomycetes</taxon>
        <taxon>Pseudonocardiales</taxon>
        <taxon>Pseudonocardiaceae</taxon>
        <taxon>Amycolatopsis</taxon>
    </lineage>
</organism>
<accession>A0A1H8YHV3</accession>
<evidence type="ECO:0000313" key="3">
    <source>
        <dbReference type="Proteomes" id="UP000198582"/>
    </source>
</evidence>